<gene>
    <name evidence="3" type="ORF">MCOR_34819</name>
</gene>
<dbReference type="Proteomes" id="UP000507470">
    <property type="component" value="Unassembled WGS sequence"/>
</dbReference>
<reference evidence="3 4" key="1">
    <citation type="submission" date="2020-06" db="EMBL/GenBank/DDBJ databases">
        <authorList>
            <person name="Li R."/>
            <person name="Bekaert M."/>
        </authorList>
    </citation>
    <scope>NUCLEOTIDE SEQUENCE [LARGE SCALE GENOMIC DNA]</scope>
    <source>
        <strain evidence="4">wild</strain>
    </source>
</reference>
<accession>A0A6J8CXS0</accession>
<evidence type="ECO:0000256" key="1">
    <source>
        <dbReference type="SAM" id="Coils"/>
    </source>
</evidence>
<keyword evidence="1" id="KW-0175">Coiled coil</keyword>
<proteinExistence type="predicted"/>
<feature type="compositionally biased region" description="Basic and acidic residues" evidence="2">
    <location>
        <begin position="49"/>
        <end position="63"/>
    </location>
</feature>
<feature type="region of interest" description="Disordered" evidence="2">
    <location>
        <begin position="42"/>
        <end position="63"/>
    </location>
</feature>
<dbReference type="OrthoDB" id="6078991at2759"/>
<feature type="coiled-coil region" evidence="1">
    <location>
        <begin position="63"/>
        <end position="90"/>
    </location>
</feature>
<evidence type="ECO:0000256" key="2">
    <source>
        <dbReference type="SAM" id="MobiDB-lite"/>
    </source>
</evidence>
<dbReference type="EMBL" id="CACVKT020006283">
    <property type="protein sequence ID" value="CAC5400655.1"/>
    <property type="molecule type" value="Genomic_DNA"/>
</dbReference>
<keyword evidence="4" id="KW-1185">Reference proteome</keyword>
<evidence type="ECO:0000313" key="4">
    <source>
        <dbReference type="Proteomes" id="UP000507470"/>
    </source>
</evidence>
<organism evidence="3 4">
    <name type="scientific">Mytilus coruscus</name>
    <name type="common">Sea mussel</name>
    <dbReference type="NCBI Taxonomy" id="42192"/>
    <lineage>
        <taxon>Eukaryota</taxon>
        <taxon>Metazoa</taxon>
        <taxon>Spiralia</taxon>
        <taxon>Lophotrochozoa</taxon>
        <taxon>Mollusca</taxon>
        <taxon>Bivalvia</taxon>
        <taxon>Autobranchia</taxon>
        <taxon>Pteriomorphia</taxon>
        <taxon>Mytilida</taxon>
        <taxon>Mytiloidea</taxon>
        <taxon>Mytilidae</taxon>
        <taxon>Mytilinae</taxon>
        <taxon>Mytilus</taxon>
    </lineage>
</organism>
<evidence type="ECO:0000313" key="3">
    <source>
        <dbReference type="EMBL" id="CAC5400655.1"/>
    </source>
</evidence>
<dbReference type="AlphaFoldDB" id="A0A6J8CXS0"/>
<sequence>MTDRTPRRVQSYTGGRDDLELNPFKIVAGTPSGEVQMRVPLSNLGTRPKSPEIRGKVDKGNGDDKLREKYAELQQQFEKLSEEFRVALDVSDSVDILLPSSQPRQLQGRSNCALAASGNEGLHLQSSTDLRGPTLGQGWADAAEGSTEGFQSTGSVLGSVHRKGETTTVLLQEPARQQGRYPILSAGGSEIHIPNCAPPPHFNENITTIPNTNNYAVNRRPDVPATNKNTYKKPPVYDGTSSWQDYLVQFELLGKRNQWTQEDKAMELATSLRGAAVSILSDLGVQDRENYNCLVTALAARFEPTNQSEIFRSKVKSKVREKGRIFTRISSGREAAG</sequence>
<dbReference type="PANTHER" id="PTHR45823">
    <property type="entry name" value="T-SNARE COILED-COIL HOMOLOGY DOMAIN-CONTAINING PROTEIN"/>
    <property type="match status" value="1"/>
</dbReference>
<dbReference type="PANTHER" id="PTHR45823:SF1">
    <property type="entry name" value="T-SNARE COILED-COIL HOMOLOGY DOMAIN-CONTAINING PROTEIN"/>
    <property type="match status" value="1"/>
</dbReference>
<protein>
    <submittedName>
        <fullName evidence="3">Uncharacterized protein</fullName>
    </submittedName>
</protein>
<name>A0A6J8CXS0_MYTCO</name>